<dbReference type="PROSITE" id="PS50404">
    <property type="entry name" value="GST_NTER"/>
    <property type="match status" value="1"/>
</dbReference>
<organism evidence="4 5">
    <name type="scientific">SAR86 cluster bacterium</name>
    <dbReference type="NCBI Taxonomy" id="2030880"/>
    <lineage>
        <taxon>Bacteria</taxon>
        <taxon>Pseudomonadati</taxon>
        <taxon>Pseudomonadota</taxon>
        <taxon>Gammaproteobacteria</taxon>
        <taxon>SAR86 cluster</taxon>
    </lineage>
</organism>
<dbReference type="Proteomes" id="UP000315498">
    <property type="component" value="Unassembled WGS sequence"/>
</dbReference>
<evidence type="ECO:0000256" key="1">
    <source>
        <dbReference type="RuleBase" id="RU003494"/>
    </source>
</evidence>
<dbReference type="PANTHER" id="PTHR44051:SF9">
    <property type="entry name" value="GLUTATHIONE S-TRANSFERASE 1"/>
    <property type="match status" value="1"/>
</dbReference>
<comment type="caution">
    <text evidence="4">The sequence shown here is derived from an EMBL/GenBank/DDBJ whole genome shotgun (WGS) entry which is preliminary data.</text>
</comment>
<evidence type="ECO:0000313" key="4">
    <source>
        <dbReference type="EMBL" id="RZO24353.1"/>
    </source>
</evidence>
<dbReference type="AlphaFoldDB" id="A0A520MT07"/>
<dbReference type="InterPro" id="IPR004046">
    <property type="entry name" value="GST_C"/>
</dbReference>
<gene>
    <name evidence="4" type="ORF">EVA94_02770</name>
</gene>
<dbReference type="CDD" id="cd03046">
    <property type="entry name" value="GST_N_GTT1_like"/>
    <property type="match status" value="1"/>
</dbReference>
<dbReference type="SFLD" id="SFLDG00358">
    <property type="entry name" value="Main_(cytGST)"/>
    <property type="match status" value="1"/>
</dbReference>
<dbReference type="Gene3D" id="3.40.30.10">
    <property type="entry name" value="Glutaredoxin"/>
    <property type="match status" value="1"/>
</dbReference>
<keyword evidence="4" id="KW-0808">Transferase</keyword>
<dbReference type="Gene3D" id="1.20.1050.10">
    <property type="match status" value="1"/>
</dbReference>
<protein>
    <submittedName>
        <fullName evidence="4">Glutathione S-transferase family protein</fullName>
    </submittedName>
</protein>
<evidence type="ECO:0000313" key="5">
    <source>
        <dbReference type="Proteomes" id="UP000315498"/>
    </source>
</evidence>
<comment type="similarity">
    <text evidence="1">Belongs to the GST superfamily.</text>
</comment>
<evidence type="ECO:0000259" key="2">
    <source>
        <dbReference type="PROSITE" id="PS50404"/>
    </source>
</evidence>
<dbReference type="InterPro" id="IPR004045">
    <property type="entry name" value="Glutathione_S-Trfase_N"/>
</dbReference>
<feature type="domain" description="GST C-terminal" evidence="3">
    <location>
        <begin position="86"/>
        <end position="205"/>
    </location>
</feature>
<dbReference type="SFLD" id="SFLDG01150">
    <property type="entry name" value="Main.1:_Beta-like"/>
    <property type="match status" value="1"/>
</dbReference>
<dbReference type="InterPro" id="IPR010987">
    <property type="entry name" value="Glutathione-S-Trfase_C-like"/>
</dbReference>
<accession>A0A520MT07</accession>
<dbReference type="GO" id="GO:0016740">
    <property type="term" value="F:transferase activity"/>
    <property type="evidence" value="ECO:0007669"/>
    <property type="project" value="UniProtKB-KW"/>
</dbReference>
<dbReference type="InterPro" id="IPR040079">
    <property type="entry name" value="Glutathione_S-Trfase"/>
</dbReference>
<dbReference type="SFLD" id="SFLDS00019">
    <property type="entry name" value="Glutathione_Transferase_(cytos"/>
    <property type="match status" value="1"/>
</dbReference>
<dbReference type="Pfam" id="PF02798">
    <property type="entry name" value="GST_N"/>
    <property type="match status" value="1"/>
</dbReference>
<dbReference type="PROSITE" id="PS50405">
    <property type="entry name" value="GST_CTER"/>
    <property type="match status" value="1"/>
</dbReference>
<dbReference type="EMBL" id="SHBG01000021">
    <property type="protein sequence ID" value="RZO24353.1"/>
    <property type="molecule type" value="Genomic_DNA"/>
</dbReference>
<dbReference type="SUPFAM" id="SSF47616">
    <property type="entry name" value="GST C-terminal domain-like"/>
    <property type="match status" value="1"/>
</dbReference>
<dbReference type="Pfam" id="PF00043">
    <property type="entry name" value="GST_C"/>
    <property type="match status" value="1"/>
</dbReference>
<feature type="domain" description="GST N-terminal" evidence="2">
    <location>
        <begin position="1"/>
        <end position="80"/>
    </location>
</feature>
<dbReference type="InterPro" id="IPR036282">
    <property type="entry name" value="Glutathione-S-Trfase_C_sf"/>
</dbReference>
<dbReference type="SUPFAM" id="SSF52833">
    <property type="entry name" value="Thioredoxin-like"/>
    <property type="match status" value="1"/>
</dbReference>
<dbReference type="InterPro" id="IPR036249">
    <property type="entry name" value="Thioredoxin-like_sf"/>
</dbReference>
<proteinExistence type="inferred from homology"/>
<dbReference type="PANTHER" id="PTHR44051">
    <property type="entry name" value="GLUTATHIONE S-TRANSFERASE-RELATED"/>
    <property type="match status" value="1"/>
</dbReference>
<name>A0A520MT07_9GAMM</name>
<reference evidence="4 5" key="1">
    <citation type="submission" date="2019-02" db="EMBL/GenBank/DDBJ databases">
        <title>Prokaryotic population dynamics and viral predation in marine succession experiment using metagenomics: the confinement effect.</title>
        <authorList>
            <person name="Haro-Moreno J.M."/>
            <person name="Rodriguez-Valera F."/>
            <person name="Lopez-Perez M."/>
        </authorList>
    </citation>
    <scope>NUCLEOTIDE SEQUENCE [LARGE SCALE GENOMIC DNA]</scope>
    <source>
        <strain evidence="4">MED-G161</strain>
    </source>
</reference>
<sequence length="205" mass="23635">MIKLYLTPGTRAGRVAWLLEELEIEYELEVLPFTKEGLKSSEHRSRHALGRVPVIEDGDVTIFESGAIIQYILDRYDSKGLKPEISSEDYPYYLQWFHYCEGMVMPPMNQIVVQTILLPPERRDETVLNQAMNLLSKSLNPVNEYLENKDYLIGNFSAADCMLGHSCYMANRMKCVNDEMLNIKRYVANIEERTSFQKAIQLGAE</sequence>
<evidence type="ECO:0000259" key="3">
    <source>
        <dbReference type="PROSITE" id="PS50405"/>
    </source>
</evidence>